<dbReference type="PRINTS" id="PR00081">
    <property type="entry name" value="GDHRDH"/>
</dbReference>
<dbReference type="Proteomes" id="UP000275069">
    <property type="component" value="Chromosome"/>
</dbReference>
<accession>A0A387BNH4</accession>
<dbReference type="AlphaFoldDB" id="A0A387BNH4"/>
<proteinExistence type="inferred from homology"/>
<dbReference type="SUPFAM" id="SSF51735">
    <property type="entry name" value="NAD(P)-binding Rossmann-fold domains"/>
    <property type="match status" value="1"/>
</dbReference>
<dbReference type="PRINTS" id="PR00080">
    <property type="entry name" value="SDRFAMILY"/>
</dbReference>
<protein>
    <submittedName>
        <fullName evidence="4">SDR family oxidoreductase</fullName>
    </submittedName>
</protein>
<dbReference type="EMBL" id="CP032624">
    <property type="protein sequence ID" value="AYG05373.1"/>
    <property type="molecule type" value="Genomic_DNA"/>
</dbReference>
<dbReference type="CDD" id="cd05233">
    <property type="entry name" value="SDR_c"/>
    <property type="match status" value="1"/>
</dbReference>
<evidence type="ECO:0000313" key="5">
    <source>
        <dbReference type="Proteomes" id="UP000275069"/>
    </source>
</evidence>
<comment type="similarity">
    <text evidence="1">Belongs to the short-chain dehydrogenases/reductases (SDR) family.</text>
</comment>
<dbReference type="KEGG" id="gry:D7I44_10600"/>
<dbReference type="PANTHER" id="PTHR43975">
    <property type="entry name" value="ZGC:101858"/>
    <property type="match status" value="1"/>
</dbReference>
<evidence type="ECO:0000259" key="3">
    <source>
        <dbReference type="SMART" id="SM00822"/>
    </source>
</evidence>
<dbReference type="Gene3D" id="3.40.50.720">
    <property type="entry name" value="NAD(P)-binding Rossmann-like Domain"/>
    <property type="match status" value="1"/>
</dbReference>
<dbReference type="Pfam" id="PF13561">
    <property type="entry name" value="adh_short_C2"/>
    <property type="match status" value="1"/>
</dbReference>
<keyword evidence="2" id="KW-0560">Oxidoreductase</keyword>
<name>A0A387BNH4_9MICO</name>
<dbReference type="PROSITE" id="PS00061">
    <property type="entry name" value="ADH_SHORT"/>
    <property type="match status" value="1"/>
</dbReference>
<dbReference type="GO" id="GO:0016491">
    <property type="term" value="F:oxidoreductase activity"/>
    <property type="evidence" value="ECO:0007669"/>
    <property type="project" value="UniProtKB-KW"/>
</dbReference>
<evidence type="ECO:0000256" key="1">
    <source>
        <dbReference type="ARBA" id="ARBA00006484"/>
    </source>
</evidence>
<keyword evidence="5" id="KW-1185">Reference proteome</keyword>
<dbReference type="InterPro" id="IPR036291">
    <property type="entry name" value="NAD(P)-bd_dom_sf"/>
</dbReference>
<sequence>MFEGPHAGLAGRTALVTGATSGIGRAAAVRLAELGATVLVHGRDRARGTIVVGDIEAAGGTAHFVQADLADADEITKLAAQVGDVDILVNNAGTVWYGPTAEMPAADLDRLFDANVRATFLITAALLPGLIRTRGTIVNVGSMAGKIGMVGGAAYGATKAALHSFTQSWAAELAPAGVRVNAVAPGPIFTPIQSEAETSALGSRTPLARGGKPDEIADVIAFLASPEAAYVTGAILSADGGYTAV</sequence>
<organism evidence="4 5">
    <name type="scientific">Gryllotalpicola protaetiae</name>
    <dbReference type="NCBI Taxonomy" id="2419771"/>
    <lineage>
        <taxon>Bacteria</taxon>
        <taxon>Bacillati</taxon>
        <taxon>Actinomycetota</taxon>
        <taxon>Actinomycetes</taxon>
        <taxon>Micrococcales</taxon>
        <taxon>Microbacteriaceae</taxon>
        <taxon>Gryllotalpicola</taxon>
    </lineage>
</organism>
<gene>
    <name evidence="4" type="ORF">D7I44_10600</name>
</gene>
<evidence type="ECO:0000256" key="2">
    <source>
        <dbReference type="ARBA" id="ARBA00023002"/>
    </source>
</evidence>
<dbReference type="InterPro" id="IPR020904">
    <property type="entry name" value="Sc_DH/Rdtase_CS"/>
</dbReference>
<evidence type="ECO:0000313" key="4">
    <source>
        <dbReference type="EMBL" id="AYG05373.1"/>
    </source>
</evidence>
<dbReference type="InterPro" id="IPR057326">
    <property type="entry name" value="KR_dom"/>
</dbReference>
<dbReference type="PANTHER" id="PTHR43975:SF2">
    <property type="entry name" value="EG:BACR7A4.14 PROTEIN-RELATED"/>
    <property type="match status" value="1"/>
</dbReference>
<dbReference type="OrthoDB" id="286404at2"/>
<feature type="domain" description="Ketoreductase" evidence="3">
    <location>
        <begin position="12"/>
        <end position="186"/>
    </location>
</feature>
<dbReference type="InterPro" id="IPR002347">
    <property type="entry name" value="SDR_fam"/>
</dbReference>
<dbReference type="FunFam" id="3.40.50.720:FF:000084">
    <property type="entry name" value="Short-chain dehydrogenase reductase"/>
    <property type="match status" value="1"/>
</dbReference>
<reference evidence="4 5" key="1">
    <citation type="submission" date="2018-09" db="EMBL/GenBank/DDBJ databases">
        <title>Genome sequencing of strain 2DFW10M-5.</title>
        <authorList>
            <person name="Heo J."/>
            <person name="Kim S.-J."/>
            <person name="Kwon S.-W."/>
        </authorList>
    </citation>
    <scope>NUCLEOTIDE SEQUENCE [LARGE SCALE GENOMIC DNA]</scope>
    <source>
        <strain evidence="4 5">2DFW10M-5</strain>
    </source>
</reference>
<dbReference type="SMART" id="SM00822">
    <property type="entry name" value="PKS_KR"/>
    <property type="match status" value="1"/>
</dbReference>